<dbReference type="PATRIC" id="fig|47770.28.peg.2173"/>
<evidence type="ECO:0000313" key="2">
    <source>
        <dbReference type="Proteomes" id="UP000067598"/>
    </source>
</evidence>
<reference evidence="1 2" key="1">
    <citation type="journal article" date="2016" name="Microbiology (Mosc.)">
        <title>Comparison of Lactobacillus crispatus isolates from Lactobacillus-dominated vaginal microbiomes with isolates from microbiomes containing bacterial vaginosis-associated bacteria.</title>
        <authorList>
            <person name="Abdelmaksoud A.A."/>
            <person name="Koparde V.N."/>
            <person name="Sheth N.U."/>
            <person name="Serrano M.G."/>
            <person name="Glascock A.L."/>
            <person name="Fettweis J.M."/>
            <person name="Strauss Iii J.F."/>
            <person name="Buck G.A."/>
            <person name="Jefferson K.K."/>
        </authorList>
    </citation>
    <scope>NUCLEOTIDE SEQUENCE [LARGE SCALE GENOMIC DNA]</scope>
    <source>
        <strain evidence="1 2">VMC3</strain>
    </source>
</reference>
<protein>
    <submittedName>
        <fullName evidence="1">Uncharacterized protein</fullName>
    </submittedName>
</protein>
<dbReference type="Proteomes" id="UP000067598">
    <property type="component" value="Unassembled WGS sequence"/>
</dbReference>
<dbReference type="RefSeq" id="WP_060461839.1">
    <property type="nucleotide sequence ID" value="NZ_AP025162.1"/>
</dbReference>
<proteinExistence type="predicted"/>
<dbReference type="AlphaFoldDB" id="A0A109DF65"/>
<sequence length="193" mass="23744">MYHCERKIKIDFFFLLNKHRISEVIKSFSQEYCNRHIIQYNDYYQLHKIDAIENFNPEIFPVYDKKQKQVYYFNKEDFNYLGDTDATLKNLPDWEKDSYKLYQEFQNDFEGKRFIALPSKEDLNENRLIFDYCCQLENNQLGNLLLDSFNGRHAFRKFKNTLYQNHLLEDYEKYKYQAEKKLATNWCKEHNLI</sequence>
<comment type="caution">
    <text evidence="1">The sequence shown here is derived from an EMBL/GenBank/DDBJ whole genome shotgun (WGS) entry which is preliminary data.</text>
</comment>
<name>A0A109DF65_9LACO</name>
<accession>A0A109DF65</accession>
<evidence type="ECO:0000313" key="1">
    <source>
        <dbReference type="EMBL" id="KWU04312.1"/>
    </source>
</evidence>
<gene>
    <name evidence="1" type="ORF">AEL95_02790</name>
</gene>
<dbReference type="EMBL" id="LJGP01000009">
    <property type="protein sequence ID" value="KWU04312.1"/>
    <property type="molecule type" value="Genomic_DNA"/>
</dbReference>
<organism evidence="1 2">
    <name type="scientific">Lactobacillus crispatus</name>
    <dbReference type="NCBI Taxonomy" id="47770"/>
    <lineage>
        <taxon>Bacteria</taxon>
        <taxon>Bacillati</taxon>
        <taxon>Bacillota</taxon>
        <taxon>Bacilli</taxon>
        <taxon>Lactobacillales</taxon>
        <taxon>Lactobacillaceae</taxon>
        <taxon>Lactobacillus</taxon>
    </lineage>
</organism>